<organism evidence="1 2">
    <name type="scientific">Cyphellophora attinorum</name>
    <dbReference type="NCBI Taxonomy" id="1664694"/>
    <lineage>
        <taxon>Eukaryota</taxon>
        <taxon>Fungi</taxon>
        <taxon>Dikarya</taxon>
        <taxon>Ascomycota</taxon>
        <taxon>Pezizomycotina</taxon>
        <taxon>Eurotiomycetes</taxon>
        <taxon>Chaetothyriomycetidae</taxon>
        <taxon>Chaetothyriales</taxon>
        <taxon>Cyphellophoraceae</taxon>
        <taxon>Cyphellophora</taxon>
    </lineage>
</organism>
<evidence type="ECO:0000313" key="2">
    <source>
        <dbReference type="Proteomes" id="UP000038010"/>
    </source>
</evidence>
<evidence type="ECO:0000313" key="1">
    <source>
        <dbReference type="EMBL" id="KPI35998.1"/>
    </source>
</evidence>
<dbReference type="RefSeq" id="XP_017995961.1">
    <property type="nucleotide sequence ID" value="XM_018141598.1"/>
</dbReference>
<name>A0A0N0NIP9_9EURO</name>
<dbReference type="VEuPathDB" id="FungiDB:AB675_1691"/>
<accession>A0A0N0NIP9</accession>
<dbReference type="GeneID" id="28733478"/>
<sequence length="101" mass="10691">MKPTYGYQIAAAALSLSTTVSGWMFAASADDHCQSIHSIVNVTDGRCIGNLTPFKSIWPLETYPDSAAQGAFAERATGKVCAMCSGLMEDSRVVRKGSGNL</sequence>
<dbReference type="EMBL" id="LFJN01000034">
    <property type="protein sequence ID" value="KPI35998.1"/>
    <property type="molecule type" value="Genomic_DNA"/>
</dbReference>
<dbReference type="Proteomes" id="UP000038010">
    <property type="component" value="Unassembled WGS sequence"/>
</dbReference>
<reference evidence="1 2" key="1">
    <citation type="submission" date="2015-06" db="EMBL/GenBank/DDBJ databases">
        <title>Draft genome of the ant-associated black yeast Phialophora attae CBS 131958.</title>
        <authorList>
            <person name="Moreno L.F."/>
            <person name="Stielow B.J."/>
            <person name="de Hoog S."/>
            <person name="Vicente V.A."/>
            <person name="Weiss V.A."/>
            <person name="de Vries M."/>
            <person name="Cruz L.M."/>
            <person name="Souza E.M."/>
        </authorList>
    </citation>
    <scope>NUCLEOTIDE SEQUENCE [LARGE SCALE GENOMIC DNA]</scope>
    <source>
        <strain evidence="1 2">CBS 131958</strain>
    </source>
</reference>
<proteinExistence type="predicted"/>
<dbReference type="AlphaFoldDB" id="A0A0N0NIP9"/>
<gene>
    <name evidence="1" type="ORF">AB675_1691</name>
</gene>
<comment type="caution">
    <text evidence="1">The sequence shown here is derived from an EMBL/GenBank/DDBJ whole genome shotgun (WGS) entry which is preliminary data.</text>
</comment>
<protein>
    <submittedName>
        <fullName evidence="1">Uncharacterized protein</fullName>
    </submittedName>
</protein>
<keyword evidence="2" id="KW-1185">Reference proteome</keyword>